<dbReference type="PROSITE" id="PS51186">
    <property type="entry name" value="GNAT"/>
    <property type="match status" value="1"/>
</dbReference>
<protein>
    <recommendedName>
        <fullName evidence="3 15">Elongator complex protein 3</fullName>
        <ecNumber evidence="15">2.3.1.-</ecNumber>
    </recommendedName>
</protein>
<feature type="binding site" evidence="16">
    <location>
        <position position="143"/>
    </location>
    <ligand>
        <name>[4Fe-4S] cluster</name>
        <dbReference type="ChEBI" id="CHEBI:49883"/>
        <note>4Fe-4S-S-AdoMet</note>
    </ligand>
</feature>
<dbReference type="SFLD" id="SFLDG01086">
    <property type="entry name" value="elongater_protein-like"/>
    <property type="match status" value="1"/>
</dbReference>
<dbReference type="CDD" id="cd01335">
    <property type="entry name" value="Radical_SAM"/>
    <property type="match status" value="1"/>
</dbReference>
<keyword evidence="13 15" id="KW-0012">Acyltransferase</keyword>
<evidence type="ECO:0000256" key="9">
    <source>
        <dbReference type="ARBA" id="ARBA00022723"/>
    </source>
</evidence>
<evidence type="ECO:0000256" key="1">
    <source>
        <dbReference type="ARBA" id="ARBA00005043"/>
    </source>
</evidence>
<dbReference type="SFLD" id="SFLDS00029">
    <property type="entry name" value="Radical_SAM"/>
    <property type="match status" value="1"/>
</dbReference>
<keyword evidence="4" id="KW-0004">4Fe-4S</keyword>
<keyword evidence="10" id="KW-0694">RNA-binding</keyword>
<dbReference type="PANTHER" id="PTHR11135:SF0">
    <property type="entry name" value="ELONGATOR COMPLEX PROTEIN 3"/>
    <property type="match status" value="1"/>
</dbReference>
<dbReference type="GO" id="GO:0051539">
    <property type="term" value="F:4 iron, 4 sulfur cluster binding"/>
    <property type="evidence" value="ECO:0007669"/>
    <property type="project" value="UniProtKB-KW"/>
</dbReference>
<keyword evidence="20" id="KW-1185">Reference proteome</keyword>
<dbReference type="InterPro" id="IPR039661">
    <property type="entry name" value="ELP3"/>
</dbReference>
<evidence type="ECO:0000313" key="20">
    <source>
        <dbReference type="Proteomes" id="UP000502823"/>
    </source>
</evidence>
<evidence type="ECO:0000256" key="4">
    <source>
        <dbReference type="ARBA" id="ARBA00022485"/>
    </source>
</evidence>
<dbReference type="InterPro" id="IPR056591">
    <property type="entry name" value="ELP3-like_N"/>
</dbReference>
<comment type="cofactor">
    <cofactor evidence="15 16">
        <name>[4Fe-4S] cluster</name>
        <dbReference type="ChEBI" id="CHEBI:49883"/>
    </cofactor>
    <text evidence="15 16">Binds 1 [4Fe-4S] cluster. The cluster is coordinated with 3 cysteines and an exchangeable S-adenosyl-L-methionine.</text>
</comment>
<evidence type="ECO:0000256" key="15">
    <source>
        <dbReference type="PIRNR" id="PIRNR005669"/>
    </source>
</evidence>
<evidence type="ECO:0000256" key="13">
    <source>
        <dbReference type="ARBA" id="ARBA00023315"/>
    </source>
</evidence>
<dbReference type="PIRSF" id="PIRSF005669">
    <property type="entry name" value="Hist_AcTrfase_ELP3"/>
    <property type="match status" value="1"/>
</dbReference>
<evidence type="ECO:0000256" key="11">
    <source>
        <dbReference type="ARBA" id="ARBA00023004"/>
    </source>
</evidence>
<keyword evidence="8 15" id="KW-0819">tRNA processing</keyword>
<dbReference type="InterPro" id="IPR058240">
    <property type="entry name" value="rSAM_sf"/>
</dbReference>
<evidence type="ECO:0000256" key="2">
    <source>
        <dbReference type="ARBA" id="ARBA00005494"/>
    </source>
</evidence>
<dbReference type="OrthoDB" id="10265243at2759"/>
<dbReference type="InterPro" id="IPR007197">
    <property type="entry name" value="rSAM"/>
</dbReference>
<evidence type="ECO:0000256" key="6">
    <source>
        <dbReference type="ARBA" id="ARBA00022679"/>
    </source>
</evidence>
<gene>
    <name evidence="19" type="ORF">Cfor_12340</name>
</gene>
<dbReference type="GO" id="GO:0033588">
    <property type="term" value="C:elongator holoenzyme complex"/>
    <property type="evidence" value="ECO:0007669"/>
    <property type="project" value="TreeGrafter"/>
</dbReference>
<sequence>MGALCCEQVETCGLSNWEEVRAGEKELCLQMLALETSEFTSDLSREERMVITIAEIIQELLKAHEEGKDVNLNRMKTRIASKYGLETSPRLVDIIAAVPSDYKKILLPKLRAKPIRTASGIVVVAVMCKPHRCPHINMTGNICVYCPGGPDSDFEYSTQSYTGYEPTSMRAIRARYNPYLQTRHRIEQLKQLGHSVDKVEFIVMGGTFMCLPEDYRDYFIRNLHDALSGHTSTNVDEAVRYSEKSKVKCIGITIETRPDYCLKRHLSDMLRYGCTRLEVGVQSVYEDVARDTNRGHTVKAVCESFHLAKDAGFKVVAHMMPDLPNVDFERDIEQFIEFFENPAFRADGLKIYPTLVIRGTGLYELWKTGRYKSYPPSTLVDLIARILALVPPWTRVYRVQRDIPMPLVSSGVEHGNLRELALARMKDLGTDCRDVRTREVGIQEIHHKVRPYEVELVRRDYTANGGWETFLSYEDPEQDILVGLLRLRKCSEQTFRPELKGGVSIVRELHVYGSVVPISARDPTKFQHQGFGMLLMEEAERIAKEEHGSVKISVISGVGTRNYYRKIGYELDGPYMSKHLL</sequence>
<dbReference type="InterPro" id="IPR034687">
    <property type="entry name" value="ELP3-like"/>
</dbReference>
<dbReference type="GO" id="GO:0106261">
    <property type="term" value="F:tRNA uridine(34) acetyltransferase activity"/>
    <property type="evidence" value="ECO:0007669"/>
    <property type="project" value="UniProtKB-EC"/>
</dbReference>
<dbReference type="SUPFAM" id="SSF55729">
    <property type="entry name" value="Acyl-CoA N-acyltransferases (Nat)"/>
    <property type="match status" value="1"/>
</dbReference>
<keyword evidence="9 15" id="KW-0479">Metal-binding</keyword>
<dbReference type="FunCoup" id="A0A6L2PFT9">
    <property type="interactions" value="1805"/>
</dbReference>
<dbReference type="InterPro" id="IPR032432">
    <property type="entry name" value="Radical_SAM_C"/>
</dbReference>
<keyword evidence="11 16" id="KW-0408">Iron</keyword>
<comment type="caution">
    <text evidence="19">The sequence shown here is derived from an EMBL/GenBank/DDBJ whole genome shotgun (WGS) entry which is preliminary data.</text>
</comment>
<dbReference type="SFLD" id="SFLDF00344">
    <property type="entry name" value="ELP3-like"/>
    <property type="match status" value="1"/>
</dbReference>
<dbReference type="InterPro" id="IPR006638">
    <property type="entry name" value="Elp3/MiaA/NifB-like_rSAM"/>
</dbReference>
<dbReference type="AlphaFoldDB" id="A0A6L2PFT9"/>
<evidence type="ECO:0000313" key="19">
    <source>
        <dbReference type="EMBL" id="GFG30042.1"/>
    </source>
</evidence>
<keyword evidence="12 15" id="KW-0411">Iron-sulfur</keyword>
<feature type="domain" description="N-acetyltransferase" evidence="17">
    <location>
        <begin position="430"/>
        <end position="581"/>
    </location>
</feature>
<comment type="catalytic activity">
    <reaction evidence="14">
        <text>uridine(34) in tRNA + acetyl-CoA + S-adenosyl-L-methionine + H2O = 5-(carboxymethyl)uridine(34) in tRNA + 5'-deoxyadenosine + L-methionine + CoA + 2 H(+)</text>
        <dbReference type="Rhea" id="RHEA:61020"/>
        <dbReference type="Rhea" id="RHEA-COMP:10407"/>
        <dbReference type="Rhea" id="RHEA-COMP:11727"/>
        <dbReference type="ChEBI" id="CHEBI:15377"/>
        <dbReference type="ChEBI" id="CHEBI:15378"/>
        <dbReference type="ChEBI" id="CHEBI:17319"/>
        <dbReference type="ChEBI" id="CHEBI:57287"/>
        <dbReference type="ChEBI" id="CHEBI:57288"/>
        <dbReference type="ChEBI" id="CHEBI:57844"/>
        <dbReference type="ChEBI" id="CHEBI:59789"/>
        <dbReference type="ChEBI" id="CHEBI:65315"/>
        <dbReference type="ChEBI" id="CHEBI:74882"/>
        <dbReference type="EC" id="2.3.1.311"/>
    </reaction>
    <physiologicalReaction direction="left-to-right" evidence="14">
        <dbReference type="Rhea" id="RHEA:61021"/>
    </physiologicalReaction>
</comment>
<dbReference type="SMART" id="SM00729">
    <property type="entry name" value="Elp3"/>
    <property type="match status" value="1"/>
</dbReference>
<keyword evidence="5 15" id="KW-0820">tRNA-binding</keyword>
<comment type="function">
    <text evidence="15">Catalytic tRNA acetyltransferase subunit of the elongator complex, which is required for multiple tRNA modifications, including mcm5U (5-methoxycarbonylmethyl uridine), mcm5s2U (5-methoxycarbonylmethyl-2-thiouridine), and ncm5U (5-carbamoylmethyl uridine). In the elongator complex, acts as a tRNA uridine(34) acetyltransferase by mediating formation of carboxymethyluridine in the wobble base at position 34 in tRNAs.</text>
</comment>
<dbReference type="GO" id="GO:0005737">
    <property type="term" value="C:cytoplasm"/>
    <property type="evidence" value="ECO:0007669"/>
    <property type="project" value="TreeGrafter"/>
</dbReference>
<dbReference type="FunFam" id="3.40.630.30:FF:000003">
    <property type="entry name" value="Elongator complex protein 3"/>
    <property type="match status" value="1"/>
</dbReference>
<comment type="similarity">
    <text evidence="2 15">Belongs to the ELP3 family.</text>
</comment>
<dbReference type="UniPathway" id="UPA00988"/>
<accession>A0A6L2PFT9</accession>
<dbReference type="InParanoid" id="A0A6L2PFT9"/>
<dbReference type="Gene3D" id="3.40.630.30">
    <property type="match status" value="1"/>
</dbReference>
<dbReference type="Pfam" id="PF04055">
    <property type="entry name" value="Radical_SAM"/>
    <property type="match status" value="1"/>
</dbReference>
<evidence type="ECO:0000256" key="5">
    <source>
        <dbReference type="ARBA" id="ARBA00022555"/>
    </source>
</evidence>
<evidence type="ECO:0000256" key="16">
    <source>
        <dbReference type="PIRSR" id="PIRSR005669-1"/>
    </source>
</evidence>
<dbReference type="EC" id="2.3.1.-" evidence="15"/>
<evidence type="ECO:0000256" key="8">
    <source>
        <dbReference type="ARBA" id="ARBA00022694"/>
    </source>
</evidence>
<evidence type="ECO:0000256" key="10">
    <source>
        <dbReference type="ARBA" id="ARBA00022884"/>
    </source>
</evidence>
<keyword evidence="6 15" id="KW-0808">Transferase</keyword>
<dbReference type="GO" id="GO:0002926">
    <property type="term" value="P:tRNA wobble base 5-methoxycarbonylmethyl-2-thiouridinylation"/>
    <property type="evidence" value="ECO:0007669"/>
    <property type="project" value="TreeGrafter"/>
</dbReference>
<evidence type="ECO:0000256" key="3">
    <source>
        <dbReference type="ARBA" id="ARBA00020266"/>
    </source>
</evidence>
<keyword evidence="7 15" id="KW-0949">S-adenosyl-L-methionine</keyword>
<dbReference type="EMBL" id="BLKM01000193">
    <property type="protein sequence ID" value="GFG30042.1"/>
    <property type="molecule type" value="Genomic_DNA"/>
</dbReference>
<dbReference type="PANTHER" id="PTHR11135">
    <property type="entry name" value="HISTONE ACETYLTRANSFERASE-RELATED"/>
    <property type="match status" value="1"/>
</dbReference>
<evidence type="ECO:0000256" key="12">
    <source>
        <dbReference type="ARBA" id="ARBA00023014"/>
    </source>
</evidence>
<evidence type="ECO:0000256" key="14">
    <source>
        <dbReference type="ARBA" id="ARBA00047372"/>
    </source>
</evidence>
<evidence type="ECO:0000256" key="7">
    <source>
        <dbReference type="ARBA" id="ARBA00022691"/>
    </source>
</evidence>
<dbReference type="Proteomes" id="UP000502823">
    <property type="component" value="Unassembled WGS sequence"/>
</dbReference>
<name>A0A6L2PFT9_COPFO</name>
<proteinExistence type="inferred from homology"/>
<comment type="pathway">
    <text evidence="1">tRNA modification; 5-methoxycarbonylmethyl-2-thiouridine-tRNA biosynthesis.</text>
</comment>
<dbReference type="GO" id="GO:0000049">
    <property type="term" value="F:tRNA binding"/>
    <property type="evidence" value="ECO:0007669"/>
    <property type="project" value="UniProtKB-KW"/>
</dbReference>
<dbReference type="GO" id="GO:0046872">
    <property type="term" value="F:metal ion binding"/>
    <property type="evidence" value="ECO:0007669"/>
    <property type="project" value="UniProtKB-KW"/>
</dbReference>
<dbReference type="PROSITE" id="PS51918">
    <property type="entry name" value="RADICAL_SAM"/>
    <property type="match status" value="1"/>
</dbReference>
<evidence type="ECO:0000259" key="18">
    <source>
        <dbReference type="PROSITE" id="PS51918"/>
    </source>
</evidence>
<dbReference type="GO" id="GO:0005634">
    <property type="term" value="C:nucleus"/>
    <property type="evidence" value="ECO:0007669"/>
    <property type="project" value="TreeGrafter"/>
</dbReference>
<dbReference type="SUPFAM" id="SSF102114">
    <property type="entry name" value="Radical SAM enzymes"/>
    <property type="match status" value="1"/>
</dbReference>
<evidence type="ECO:0000259" key="17">
    <source>
        <dbReference type="PROSITE" id="PS51186"/>
    </source>
</evidence>
<feature type="binding site" evidence="16">
    <location>
        <position position="146"/>
    </location>
    <ligand>
        <name>[4Fe-4S] cluster</name>
        <dbReference type="ChEBI" id="CHEBI:49883"/>
        <note>4Fe-4S-S-AdoMet</note>
    </ligand>
</feature>
<organism evidence="19 20">
    <name type="scientific">Coptotermes formosanus</name>
    <name type="common">Formosan subterranean termite</name>
    <dbReference type="NCBI Taxonomy" id="36987"/>
    <lineage>
        <taxon>Eukaryota</taxon>
        <taxon>Metazoa</taxon>
        <taxon>Ecdysozoa</taxon>
        <taxon>Arthropoda</taxon>
        <taxon>Hexapoda</taxon>
        <taxon>Insecta</taxon>
        <taxon>Pterygota</taxon>
        <taxon>Neoptera</taxon>
        <taxon>Polyneoptera</taxon>
        <taxon>Dictyoptera</taxon>
        <taxon>Blattodea</taxon>
        <taxon>Blattoidea</taxon>
        <taxon>Termitoidae</taxon>
        <taxon>Rhinotermitidae</taxon>
        <taxon>Coptotermes</taxon>
    </lineage>
</organism>
<feature type="binding site" evidence="16">
    <location>
        <position position="133"/>
    </location>
    <ligand>
        <name>[4Fe-4S] cluster</name>
        <dbReference type="ChEBI" id="CHEBI:49883"/>
        <note>4Fe-4S-S-AdoMet</note>
    </ligand>
</feature>
<dbReference type="NCBIfam" id="TIGR01211">
    <property type="entry name" value="ELP3"/>
    <property type="match status" value="1"/>
</dbReference>
<dbReference type="InterPro" id="IPR000182">
    <property type="entry name" value="GNAT_dom"/>
</dbReference>
<feature type="domain" description="Radical SAM core" evidence="18">
    <location>
        <begin position="116"/>
        <end position="406"/>
    </location>
</feature>
<dbReference type="Pfam" id="PF23613">
    <property type="entry name" value="ELP3_N"/>
    <property type="match status" value="1"/>
</dbReference>
<dbReference type="Pfam" id="PF16199">
    <property type="entry name" value="Radical_SAM_C"/>
    <property type="match status" value="1"/>
</dbReference>
<dbReference type="InterPro" id="IPR016181">
    <property type="entry name" value="Acyl_CoA_acyltransferase"/>
</dbReference>
<reference evidence="20" key="1">
    <citation type="submission" date="2020-01" db="EMBL/GenBank/DDBJ databases">
        <title>Draft genome sequence of the Termite Coptotermes fromosanus.</title>
        <authorList>
            <person name="Itakura S."/>
            <person name="Yosikawa Y."/>
            <person name="Umezawa K."/>
        </authorList>
    </citation>
    <scope>NUCLEOTIDE SEQUENCE [LARGE SCALE GENOMIC DNA]</scope>
</reference>